<dbReference type="CDD" id="cd21662">
    <property type="entry name" value="embe-CoV_Protein-I_like"/>
    <property type="match status" value="1"/>
</dbReference>
<dbReference type="Pfam" id="PF03187">
    <property type="entry name" value="Corona_I"/>
    <property type="match status" value="1"/>
</dbReference>
<proteinExistence type="predicted"/>
<evidence type="ECO:0000256" key="4">
    <source>
        <dbReference type="ARBA" id="ARBA00032834"/>
    </source>
</evidence>
<organism evidence="7">
    <name type="scientific">Betacoronavirus HKU24</name>
    <dbReference type="NCBI Taxonomy" id="1590370"/>
    <lineage>
        <taxon>Viruses</taxon>
        <taxon>Riboviria</taxon>
        <taxon>Orthornavirae</taxon>
        <taxon>Pisuviricota</taxon>
        <taxon>Pisoniviricetes</taxon>
        <taxon>Nidovirales</taxon>
        <taxon>Cornidovirineae</taxon>
        <taxon>Coronaviridae</taxon>
        <taxon>Orthocoronavirinae</taxon>
        <taxon>Betacoronavirus</taxon>
        <taxon>Embecovirus</taxon>
        <taxon>Betacoronavirus ratti</taxon>
        <taxon>China Rattus coronavirus HKU24</taxon>
    </lineage>
</organism>
<reference evidence="7" key="1">
    <citation type="submission" date="2020-07" db="EMBL/GenBank/DDBJ databases">
        <title>Extensive Genetic Diversity and Host Range of Rodent-borne Coronaviruses.</title>
        <authorList>
            <person name="Lin X.-D."/>
            <person name="Zhang H.-L."/>
            <person name="Wang M.-R."/>
            <person name="Guan X.-Q."/>
            <person name="Zhang Y.-Z."/>
        </authorList>
    </citation>
    <scope>NUCLEOTIDE SEQUENCE</scope>
    <source>
        <strain evidence="7">Longquan-723</strain>
    </source>
</reference>
<dbReference type="InterPro" id="IPR004876">
    <property type="entry name" value="Corona_nucI"/>
</dbReference>
<sequence>MSKLKGCLILQAKLVADHPLGTGMAAFLSGPTRRNLIMLIAEVEEPNLSKQLIPRRQEEMLYHSTPGFLELHSFKKGKNLDLNKDKVCPLPMVSLPQKKRDTGTGTTESPIELQMDNNGSCYPDGIFTISEQGRMRTNNTGRISTVLFGLLVQMLMYVPLRMFQIGILLATQLSRLGLRLARFCLRAIMLKAQEGLLLARDLALVHPAERLVSAEAEAETTQLLEIIPLK</sequence>
<feature type="transmembrane region" description="Helical" evidence="6">
    <location>
        <begin position="140"/>
        <end position="157"/>
    </location>
</feature>
<evidence type="ECO:0000313" key="7">
    <source>
        <dbReference type="EMBL" id="QOE77322.1"/>
    </source>
</evidence>
<evidence type="ECO:0000256" key="5">
    <source>
        <dbReference type="ARBA" id="ARBA00033156"/>
    </source>
</evidence>
<evidence type="ECO:0000256" key="6">
    <source>
        <dbReference type="SAM" id="Phobius"/>
    </source>
</evidence>
<keyword evidence="3" id="KW-0946">Virion</keyword>
<evidence type="ECO:0000256" key="2">
    <source>
        <dbReference type="ARBA" id="ARBA00020878"/>
    </source>
</evidence>
<keyword evidence="6" id="KW-0812">Transmembrane</keyword>
<comment type="subcellular location">
    <subcellularLocation>
        <location evidence="1">Virion</location>
    </subcellularLocation>
</comment>
<evidence type="ECO:0000256" key="1">
    <source>
        <dbReference type="ARBA" id="ARBA00004328"/>
    </source>
</evidence>
<dbReference type="GO" id="GO:0044423">
    <property type="term" value="C:virion component"/>
    <property type="evidence" value="ECO:0007669"/>
    <property type="project" value="UniProtKB-KW"/>
</dbReference>
<accession>A0A866W219</accession>
<keyword evidence="6" id="KW-1133">Transmembrane helix</keyword>
<evidence type="ECO:0000256" key="3">
    <source>
        <dbReference type="ARBA" id="ARBA00022844"/>
    </source>
</evidence>
<keyword evidence="6" id="KW-0472">Membrane</keyword>
<protein>
    <recommendedName>
        <fullName evidence="2">Protein I</fullName>
    </recommendedName>
    <alternativeName>
        <fullName evidence="5">N internal ORF protein</fullName>
    </alternativeName>
    <alternativeName>
        <fullName evidence="4">Protein in nucleocapsid ORF</fullName>
    </alternativeName>
</protein>
<dbReference type="InterPro" id="IPR044311">
    <property type="entry name" value="N2-like_embe-CoV"/>
</dbReference>
<dbReference type="EMBL" id="MT820630">
    <property type="protein sequence ID" value="QOE77322.1"/>
    <property type="molecule type" value="Genomic_RNA"/>
</dbReference>
<name>A0A866W219_9BETC</name>
<gene>
    <name evidence="7" type="primary">N2</name>
</gene>